<dbReference type="Proteomes" id="UP000298327">
    <property type="component" value="Unassembled WGS sequence"/>
</dbReference>
<reference evidence="14 15" key="1">
    <citation type="submission" date="2019-02" db="EMBL/GenBank/DDBJ databases">
        <title>Genome sequencing of the rare red list fungi Dentipellis fragilis.</title>
        <authorList>
            <person name="Buettner E."/>
            <person name="Kellner H."/>
        </authorList>
    </citation>
    <scope>NUCLEOTIDE SEQUENCE [LARGE SCALE GENOMIC DNA]</scope>
    <source>
        <strain evidence="14 15">DSM 105465</strain>
    </source>
</reference>
<dbReference type="NCBIfam" id="NF003346">
    <property type="entry name" value="PRK04366.1"/>
    <property type="match status" value="1"/>
</dbReference>
<dbReference type="Pfam" id="PF13489">
    <property type="entry name" value="Methyltransf_23"/>
    <property type="match status" value="1"/>
</dbReference>
<name>A0A4Y9Z8V7_9AGAM</name>
<evidence type="ECO:0000256" key="11">
    <source>
        <dbReference type="SAM" id="Phobius"/>
    </source>
</evidence>
<feature type="transmembrane region" description="Helical" evidence="11">
    <location>
        <begin position="1605"/>
        <end position="1628"/>
    </location>
</feature>
<feature type="transmembrane region" description="Helical" evidence="11">
    <location>
        <begin position="1520"/>
        <end position="1542"/>
    </location>
</feature>
<evidence type="ECO:0000259" key="12">
    <source>
        <dbReference type="Pfam" id="PF02347"/>
    </source>
</evidence>
<feature type="modified residue" description="N6-(pyridoxal phosphate)lysine" evidence="8">
    <location>
        <position position="750"/>
    </location>
</feature>
<evidence type="ECO:0000256" key="1">
    <source>
        <dbReference type="ARBA" id="ARBA00001933"/>
    </source>
</evidence>
<organism evidence="14 15">
    <name type="scientific">Dentipellis fragilis</name>
    <dbReference type="NCBI Taxonomy" id="205917"/>
    <lineage>
        <taxon>Eukaryota</taxon>
        <taxon>Fungi</taxon>
        <taxon>Dikarya</taxon>
        <taxon>Basidiomycota</taxon>
        <taxon>Agaricomycotina</taxon>
        <taxon>Agaricomycetes</taxon>
        <taxon>Russulales</taxon>
        <taxon>Hericiaceae</taxon>
        <taxon>Dentipellis</taxon>
    </lineage>
</organism>
<dbReference type="Gene3D" id="3.40.640.10">
    <property type="entry name" value="Type I PLP-dependent aspartate aminotransferase-like (Major domain)"/>
    <property type="match status" value="2"/>
</dbReference>
<gene>
    <name evidence="14" type="ORF">EVG20_g2462</name>
</gene>
<keyword evidence="11" id="KW-0472">Membrane</keyword>
<keyword evidence="9" id="KW-0175">Coiled coil</keyword>
<evidence type="ECO:0000256" key="7">
    <source>
        <dbReference type="ARBA" id="ARBA00082072"/>
    </source>
</evidence>
<proteinExistence type="inferred from homology"/>
<dbReference type="FunFam" id="3.40.640.10:FF:000005">
    <property type="entry name" value="Glycine dehydrogenase (decarboxylating), mitochondrial"/>
    <property type="match status" value="1"/>
</dbReference>
<evidence type="ECO:0000256" key="9">
    <source>
        <dbReference type="SAM" id="Coils"/>
    </source>
</evidence>
<dbReference type="SUPFAM" id="SSF53383">
    <property type="entry name" value="PLP-dependent transferases"/>
    <property type="match status" value="2"/>
</dbReference>
<dbReference type="CDD" id="cd02440">
    <property type="entry name" value="AdoMet_MTases"/>
    <property type="match status" value="1"/>
</dbReference>
<keyword evidence="5" id="KW-0560">Oxidoreductase</keyword>
<feature type="domain" description="Glycine dehydrogenase C-terminal" evidence="13">
    <location>
        <begin position="823"/>
        <end position="943"/>
    </location>
</feature>
<dbReference type="SUPFAM" id="SSF53335">
    <property type="entry name" value="S-adenosyl-L-methionine-dependent methyltransferases"/>
    <property type="match status" value="1"/>
</dbReference>
<keyword evidence="4 8" id="KW-0663">Pyridoxal phosphate</keyword>
<dbReference type="GO" id="GO:0005960">
    <property type="term" value="C:glycine cleavage complex"/>
    <property type="evidence" value="ECO:0007669"/>
    <property type="project" value="TreeGrafter"/>
</dbReference>
<feature type="domain" description="Glycine cleavage system P-protein N-terminal" evidence="12">
    <location>
        <begin position="53"/>
        <end position="481"/>
    </location>
</feature>
<evidence type="ECO:0000256" key="8">
    <source>
        <dbReference type="PIRSR" id="PIRSR603437-50"/>
    </source>
</evidence>
<dbReference type="OrthoDB" id="6537869at2759"/>
<feature type="coiled-coil region" evidence="9">
    <location>
        <begin position="667"/>
        <end position="694"/>
    </location>
</feature>
<dbReference type="InterPro" id="IPR015424">
    <property type="entry name" value="PyrdxlP-dep_Trfase"/>
</dbReference>
<comment type="similarity">
    <text evidence="2">Belongs to the GcvP family.</text>
</comment>
<dbReference type="EC" id="1.4.4.2" evidence="3"/>
<evidence type="ECO:0000313" key="15">
    <source>
        <dbReference type="Proteomes" id="UP000298327"/>
    </source>
</evidence>
<feature type="transmembrane region" description="Helical" evidence="11">
    <location>
        <begin position="1562"/>
        <end position="1584"/>
    </location>
</feature>
<dbReference type="GO" id="GO:0005739">
    <property type="term" value="C:mitochondrion"/>
    <property type="evidence" value="ECO:0007669"/>
    <property type="project" value="TreeGrafter"/>
</dbReference>
<dbReference type="GO" id="GO:0004375">
    <property type="term" value="F:glycine dehydrogenase (decarboxylating) activity"/>
    <property type="evidence" value="ECO:0007669"/>
    <property type="project" value="UniProtKB-EC"/>
</dbReference>
<dbReference type="PANTHER" id="PTHR11773">
    <property type="entry name" value="GLYCINE DEHYDROGENASE, DECARBOXYLATING"/>
    <property type="match status" value="1"/>
</dbReference>
<keyword evidence="11" id="KW-1133">Transmembrane helix</keyword>
<evidence type="ECO:0000256" key="5">
    <source>
        <dbReference type="ARBA" id="ARBA00023002"/>
    </source>
</evidence>
<dbReference type="InterPro" id="IPR049315">
    <property type="entry name" value="GDC-P_N"/>
</dbReference>
<comment type="caution">
    <text evidence="14">The sequence shown here is derived from an EMBL/GenBank/DDBJ whole genome shotgun (WGS) entry which is preliminary data.</text>
</comment>
<dbReference type="EMBL" id="SEOQ01000096">
    <property type="protein sequence ID" value="TFY70550.1"/>
    <property type="molecule type" value="Genomic_DNA"/>
</dbReference>
<dbReference type="CDD" id="cd00613">
    <property type="entry name" value="GDC-P"/>
    <property type="match status" value="2"/>
</dbReference>
<evidence type="ECO:0000256" key="10">
    <source>
        <dbReference type="SAM" id="MobiDB-lite"/>
    </source>
</evidence>
<sequence>MAALRSVSDTARRHVLLYARSVRVASKQAVACRGLATAKQPSSLFAALDTFPDRHIGPDDTEAAYMLSQLGYDSMDAFVQDVVPPAVRVSTTDLTDESIHPLSELELNRRAKQLGTANKFFRSYIGLGYHNAVVPPVILRNVMENPAWYTQYTPYQPEIAQGRLESLINFQTMVMSLTSMDIANASLLDEATAAAEGMVMSYVASSQKKTFLVDSGVFPQTLGVLRTRAKGFGFKLVVGDASSALEDPALRSDLCGVLVQYPNMNGGIQDFSKLAETVHATGALVVVASDLLALTLLKPPGEWGADIVLGNSARFGVPAGYGGPHAAFFACTDKLKRKMPGRLVGRSRDATGQLAYRLALQTREQHIRREKATSNICTSQALLANMSAMYAVYHGPNGIKRIASKVHGLTRLLKSTVEKYGYTVANPEFFDTLLIETTDAAKVHAAAAAVSVNLRRVDDKHVGVTLDESVGPIDFLRIANVFSAAAGAPSLSLHDVPDPNGSPAIPQQLVRTSQFLTHPVFNKHHSETEMLRYIHHLQSKDLSLVHSMIPLGSCTMKLNSTSSMIPLTWPEFSSVHPFAPLDQVKGYLEVIKELESDLCKITGFSACSLQPNSGAAGEYTGLSVIRAYHESRGQGHRDICLIPVSAHGTNPASAAMAGLKVVPVKSLADGSLDLEDLKAKAEKHKDNLAAFMITYPSTFGVFEAGVQDACKIIHDNGGQVYLDGANLNAQVGLTNPAVCGGDVCHLNLHKTFAIPHGGGGPGVGPICVAEHLAPFLPSHSIVATGGDKAINAVAAAPFGSASILLISWAYIKMLGGQGLADSSKIALLNANYMAYKLAGHYNLRYKNANGKVAHELLIDLAEFDKAAGLKVADFAKRLQDYGFHPPTCSWPISTCMLIEPTESESLEEIDRFCDAMIQIRQEAEDIITGKQPKDDNLLKNAPHPVSLMTLTDVEWNRPYSRKEAAYPAQWLQEKKFWPTVSRIDDAYGDLNLITVPPSQRVLLNQQHIRSIIPALLSLYFTYLLKLILDVQHYAGTQCSSLSLSEDISAVARRRDSVGTSEMGAWPVDQGHRGTRGAKTTHRITLSGRTSSISDEIRTFDFGVGLRAFRPPSKTSAPEKSMDIRAGILGSEKSTEVRIFIYIGHRQIDRPFRLILCSLTSQTSRCQETALLSDCYILDKLDNILLGNMAQHTGVYTHGHHESVLRSHSWRTAANSAAYLLPSIKPDMHILDVGCGPGTITVDFAALVPQGKVIGLEPVPDVLDQGRAAATEGLEERRVRRWGRVLQHLSDPVSALREMRRVTKPGGIVAARDTDFPAMTWYPETEGMEEWRQQYLKVATNNGGHPKAGRQLHAWAKKAGFDRSQITCTAGTWCYSSPAEIAWWSKLWADRTVGSTYATTAIKAGITTKEELDRTAQVWRNWGADEDACRDDDPTLLFHTVLNPHVLMIYQASHIRLFYTTEYNDTPTPSRGLCLAQASMIVGAFPMASMAALVLVFEIWATCQGADSAMLNFVTKTYTTVILLLIPYVALAGFTIVSALVAMKVPDSAKFSNGFYCSIQLYPIRRFIEPIVNLTIVAVIVMFEGEHTLHAVDFSTNTERRPDAMLCFRVALFNFYTIITLATAIPFATNNGAHAFSYIVDAGLPLATFLVFGTQQDVFIAWRIRKELPDLTRRDSTASEDSLSYFLPSSEGPLSNSVVSSRANSSLA</sequence>
<dbReference type="PANTHER" id="PTHR11773:SF1">
    <property type="entry name" value="GLYCINE DEHYDROGENASE (DECARBOXYLATING), MITOCHONDRIAL"/>
    <property type="match status" value="1"/>
</dbReference>
<evidence type="ECO:0000256" key="3">
    <source>
        <dbReference type="ARBA" id="ARBA00012134"/>
    </source>
</evidence>
<evidence type="ECO:0000256" key="6">
    <source>
        <dbReference type="ARBA" id="ARBA00049026"/>
    </source>
</evidence>
<dbReference type="FunFam" id="3.40.640.10:FF:000007">
    <property type="entry name" value="glycine dehydrogenase (Decarboxylating), mitochondrial"/>
    <property type="match status" value="1"/>
</dbReference>
<dbReference type="GO" id="GO:0016594">
    <property type="term" value="F:glycine binding"/>
    <property type="evidence" value="ECO:0007669"/>
    <property type="project" value="TreeGrafter"/>
</dbReference>
<dbReference type="Pfam" id="PF02347">
    <property type="entry name" value="GDC-P"/>
    <property type="match status" value="2"/>
</dbReference>
<evidence type="ECO:0000256" key="2">
    <source>
        <dbReference type="ARBA" id="ARBA00010756"/>
    </source>
</evidence>
<dbReference type="InterPro" id="IPR020581">
    <property type="entry name" value="GDC_P"/>
</dbReference>
<feature type="domain" description="Glycine cleavage system P-protein N-terminal" evidence="12">
    <location>
        <begin position="505"/>
        <end position="784"/>
    </location>
</feature>
<dbReference type="STRING" id="205917.A0A4Y9Z8V7"/>
<dbReference type="FunFam" id="3.90.1150.10:FF:000097">
    <property type="entry name" value="Glycine cleavage system P protein"/>
    <property type="match status" value="1"/>
</dbReference>
<dbReference type="InterPro" id="IPR003437">
    <property type="entry name" value="GcvP"/>
</dbReference>
<feature type="transmembrane region" description="Helical" evidence="11">
    <location>
        <begin position="1477"/>
        <end position="1499"/>
    </location>
</feature>
<dbReference type="InterPro" id="IPR015421">
    <property type="entry name" value="PyrdxlP-dep_Trfase_major"/>
</dbReference>
<feature type="region of interest" description="Disordered" evidence="10">
    <location>
        <begin position="1686"/>
        <end position="1707"/>
    </location>
</feature>
<comment type="cofactor">
    <cofactor evidence="1 8">
        <name>pyridoxal 5'-phosphate</name>
        <dbReference type="ChEBI" id="CHEBI:597326"/>
    </cofactor>
</comment>
<keyword evidence="15" id="KW-1185">Reference proteome</keyword>
<dbReference type="InterPro" id="IPR029063">
    <property type="entry name" value="SAM-dependent_MTases_sf"/>
</dbReference>
<dbReference type="NCBIfam" id="TIGR00461">
    <property type="entry name" value="gcvP"/>
    <property type="match status" value="1"/>
</dbReference>
<dbReference type="GO" id="GO:0030170">
    <property type="term" value="F:pyridoxal phosphate binding"/>
    <property type="evidence" value="ECO:0007669"/>
    <property type="project" value="TreeGrafter"/>
</dbReference>
<dbReference type="Gene3D" id="3.90.1150.10">
    <property type="entry name" value="Aspartate Aminotransferase, domain 1"/>
    <property type="match status" value="2"/>
</dbReference>
<feature type="compositionally biased region" description="Low complexity" evidence="10">
    <location>
        <begin position="1693"/>
        <end position="1707"/>
    </location>
</feature>
<accession>A0A4Y9Z8V7</accession>
<comment type="catalytic activity">
    <reaction evidence="6">
        <text>N(6)-[(R)-lipoyl]-L-lysyl-[glycine-cleavage complex H protein] + glycine + H(+) = N(6)-[(R)-S(8)-aminomethyldihydrolipoyl]-L-lysyl-[glycine-cleavage complex H protein] + CO2</text>
        <dbReference type="Rhea" id="RHEA:24304"/>
        <dbReference type="Rhea" id="RHEA-COMP:10494"/>
        <dbReference type="Rhea" id="RHEA-COMP:10495"/>
        <dbReference type="ChEBI" id="CHEBI:15378"/>
        <dbReference type="ChEBI" id="CHEBI:16526"/>
        <dbReference type="ChEBI" id="CHEBI:57305"/>
        <dbReference type="ChEBI" id="CHEBI:83099"/>
        <dbReference type="ChEBI" id="CHEBI:83143"/>
        <dbReference type="EC" id="1.4.4.2"/>
    </reaction>
</comment>
<evidence type="ECO:0000259" key="13">
    <source>
        <dbReference type="Pfam" id="PF21478"/>
    </source>
</evidence>
<dbReference type="GO" id="GO:0019464">
    <property type="term" value="P:glycine decarboxylation via glycine cleavage system"/>
    <property type="evidence" value="ECO:0007669"/>
    <property type="project" value="TreeGrafter"/>
</dbReference>
<evidence type="ECO:0000256" key="4">
    <source>
        <dbReference type="ARBA" id="ARBA00022898"/>
    </source>
</evidence>
<feature type="transmembrane region" description="Helical" evidence="11">
    <location>
        <begin position="1634"/>
        <end position="1652"/>
    </location>
</feature>
<keyword evidence="11" id="KW-0812">Transmembrane</keyword>
<dbReference type="InterPro" id="IPR049316">
    <property type="entry name" value="GDC-P_C"/>
</dbReference>
<protein>
    <recommendedName>
        <fullName evidence="3">glycine dehydrogenase (aminomethyl-transferring)</fullName>
        <ecNumber evidence="3">1.4.4.2</ecNumber>
    </recommendedName>
    <alternativeName>
        <fullName evidence="7">Glycine cleavage system P protein</fullName>
    </alternativeName>
</protein>
<evidence type="ECO:0000313" key="14">
    <source>
        <dbReference type="EMBL" id="TFY70550.1"/>
    </source>
</evidence>
<dbReference type="Gene3D" id="3.40.50.150">
    <property type="entry name" value="Vaccinia Virus protein VP39"/>
    <property type="match status" value="2"/>
</dbReference>
<dbReference type="InterPro" id="IPR015422">
    <property type="entry name" value="PyrdxlP-dep_Trfase_small"/>
</dbReference>
<dbReference type="Pfam" id="PF21478">
    <property type="entry name" value="GcvP2_C"/>
    <property type="match status" value="1"/>
</dbReference>